<sequence>MRNFSGLRPLSPHLSPRMLKMKCEDQKNSVFHISTLPPLPYNFPTQSHCSSTIPYW</sequence>
<reference evidence="1" key="1">
    <citation type="thesis" date="2021" institute="BYU ScholarsArchive" country="Provo, UT, USA">
        <title>Applications of and Algorithms for Genome Assembly and Genomic Analyses with an Emphasis on Marine Teleosts.</title>
        <authorList>
            <person name="Pickett B.D."/>
        </authorList>
    </citation>
    <scope>NUCLEOTIDE SEQUENCE</scope>
    <source>
        <strain evidence="1">HI-2016</strain>
    </source>
</reference>
<comment type="caution">
    <text evidence="1">The sequence shown here is derived from an EMBL/GenBank/DDBJ whole genome shotgun (WGS) entry which is preliminary data.</text>
</comment>
<gene>
    <name evidence="1" type="ORF">JZ751_010386</name>
</gene>
<keyword evidence="2" id="KW-1185">Reference proteome</keyword>
<evidence type="ECO:0000313" key="1">
    <source>
        <dbReference type="EMBL" id="KAG9344700.1"/>
    </source>
</evidence>
<dbReference type="AlphaFoldDB" id="A0A8T2NZ32"/>
<organism evidence="1 2">
    <name type="scientific">Albula glossodonta</name>
    <name type="common">roundjaw bonefish</name>
    <dbReference type="NCBI Taxonomy" id="121402"/>
    <lineage>
        <taxon>Eukaryota</taxon>
        <taxon>Metazoa</taxon>
        <taxon>Chordata</taxon>
        <taxon>Craniata</taxon>
        <taxon>Vertebrata</taxon>
        <taxon>Euteleostomi</taxon>
        <taxon>Actinopterygii</taxon>
        <taxon>Neopterygii</taxon>
        <taxon>Teleostei</taxon>
        <taxon>Albuliformes</taxon>
        <taxon>Albulidae</taxon>
        <taxon>Albula</taxon>
    </lineage>
</organism>
<accession>A0A8T2NZ32</accession>
<protein>
    <submittedName>
        <fullName evidence="1">Uncharacterized protein</fullName>
    </submittedName>
</protein>
<proteinExistence type="predicted"/>
<evidence type="ECO:0000313" key="2">
    <source>
        <dbReference type="Proteomes" id="UP000824540"/>
    </source>
</evidence>
<dbReference type="EMBL" id="JAFBMS010000019">
    <property type="protein sequence ID" value="KAG9344700.1"/>
    <property type="molecule type" value="Genomic_DNA"/>
</dbReference>
<name>A0A8T2NZ32_9TELE</name>
<dbReference type="Proteomes" id="UP000824540">
    <property type="component" value="Unassembled WGS sequence"/>
</dbReference>